<protein>
    <submittedName>
        <fullName evidence="2">Glycosyltransferase family 4 protein</fullName>
        <ecNumber evidence="2">2.4.-.-</ecNumber>
    </submittedName>
</protein>
<keyword evidence="2" id="KW-0328">Glycosyltransferase</keyword>
<dbReference type="RefSeq" id="WP_377177986.1">
    <property type="nucleotide sequence ID" value="NZ_JBHUJB010000035.1"/>
</dbReference>
<reference evidence="3" key="1">
    <citation type="journal article" date="2019" name="Int. J. Syst. Evol. Microbiol.">
        <title>The Global Catalogue of Microorganisms (GCM) 10K type strain sequencing project: providing services to taxonomists for standard genome sequencing and annotation.</title>
        <authorList>
            <consortium name="The Broad Institute Genomics Platform"/>
            <consortium name="The Broad Institute Genome Sequencing Center for Infectious Disease"/>
            <person name="Wu L."/>
            <person name="Ma J."/>
        </authorList>
    </citation>
    <scope>NUCLEOTIDE SEQUENCE [LARGE SCALE GENOMIC DNA]</scope>
    <source>
        <strain evidence="3">CCUG 57942</strain>
    </source>
</reference>
<dbReference type="EC" id="2.4.-.-" evidence="2"/>
<evidence type="ECO:0000259" key="1">
    <source>
        <dbReference type="Pfam" id="PF00534"/>
    </source>
</evidence>
<name>A0ABW4ZAE3_9BACT</name>
<evidence type="ECO:0000313" key="3">
    <source>
        <dbReference type="Proteomes" id="UP001597389"/>
    </source>
</evidence>
<organism evidence="2 3">
    <name type="scientific">Rubritalea tangerina</name>
    <dbReference type="NCBI Taxonomy" id="430798"/>
    <lineage>
        <taxon>Bacteria</taxon>
        <taxon>Pseudomonadati</taxon>
        <taxon>Verrucomicrobiota</taxon>
        <taxon>Verrucomicrobiia</taxon>
        <taxon>Verrucomicrobiales</taxon>
        <taxon>Rubritaleaceae</taxon>
        <taxon>Rubritalea</taxon>
    </lineage>
</organism>
<accession>A0ABW4ZAE3</accession>
<dbReference type="InterPro" id="IPR001296">
    <property type="entry name" value="Glyco_trans_1"/>
</dbReference>
<evidence type="ECO:0000313" key="2">
    <source>
        <dbReference type="EMBL" id="MFD2158970.1"/>
    </source>
</evidence>
<feature type="domain" description="Glycosyl transferase family 1" evidence="1">
    <location>
        <begin position="189"/>
        <end position="347"/>
    </location>
</feature>
<keyword evidence="2" id="KW-0808">Transferase</keyword>
<dbReference type="PANTHER" id="PTHR45947">
    <property type="entry name" value="SULFOQUINOVOSYL TRANSFERASE SQD2"/>
    <property type="match status" value="1"/>
</dbReference>
<dbReference type="GO" id="GO:0016757">
    <property type="term" value="F:glycosyltransferase activity"/>
    <property type="evidence" value="ECO:0007669"/>
    <property type="project" value="UniProtKB-KW"/>
</dbReference>
<dbReference type="Gene3D" id="3.40.50.2000">
    <property type="entry name" value="Glycogen Phosphorylase B"/>
    <property type="match status" value="2"/>
</dbReference>
<dbReference type="EMBL" id="JBHUJB010000035">
    <property type="protein sequence ID" value="MFD2158970.1"/>
    <property type="molecule type" value="Genomic_DNA"/>
</dbReference>
<dbReference type="SUPFAM" id="SSF53756">
    <property type="entry name" value="UDP-Glycosyltransferase/glycogen phosphorylase"/>
    <property type="match status" value="1"/>
</dbReference>
<gene>
    <name evidence="2" type="ORF">ACFSW8_08680</name>
</gene>
<keyword evidence="3" id="KW-1185">Reference proteome</keyword>
<dbReference type="InterPro" id="IPR050194">
    <property type="entry name" value="Glycosyltransferase_grp1"/>
</dbReference>
<proteinExistence type="predicted"/>
<dbReference type="CDD" id="cd03801">
    <property type="entry name" value="GT4_PimA-like"/>
    <property type="match status" value="1"/>
</dbReference>
<dbReference type="PANTHER" id="PTHR45947:SF3">
    <property type="entry name" value="SULFOQUINOVOSYL TRANSFERASE SQD2"/>
    <property type="match status" value="1"/>
</dbReference>
<dbReference type="Pfam" id="PF00534">
    <property type="entry name" value="Glycos_transf_1"/>
    <property type="match status" value="1"/>
</dbReference>
<dbReference type="Proteomes" id="UP001597389">
    <property type="component" value="Unassembled WGS sequence"/>
</dbReference>
<comment type="caution">
    <text evidence="2">The sequence shown here is derived from an EMBL/GenBank/DDBJ whole genome shotgun (WGS) entry which is preliminary data.</text>
</comment>
<sequence length="371" mass="41958">MNKDCKSVLLMGHLSPCIHGQATQYSELLRNSLVWKDIEIHPINAVYAKSREDVSSVSLRKLLLFLWYNIKMVATCVGTDARLIILSPSFGRGVILRDIATVLLAKYVCRMKVVGWVHMDPHRLELDEGMSIFNKFVKWGVRRFDYLVSCAESLPKGWPSYLRGSPEVSIPNALNVRLNDCKRMRAGSKLRVGYLSSMEDLKGWADLLTVSQRVEYPLKEIEFHFYGGSGVGEDTDSIRSLFESCDGANKVYWHGAVSGSAKSKAFLGMDIFCLPSHTEAFPLVILEAMSYSLPIIASNVGAISDAVDSCRGGWLYRAGDRDDLKHVLEEALEQLDKWESMGEYNRSKFEEEYAMEKFSSRWHQFIVDVVN</sequence>